<dbReference type="PANTHER" id="PTHR10285">
    <property type="entry name" value="URIDINE KINASE"/>
    <property type="match status" value="1"/>
</dbReference>
<keyword evidence="1" id="KW-0808">Transferase</keyword>
<comment type="caution">
    <text evidence="1">The sequence shown here is derived from an EMBL/GenBank/DDBJ whole genome shotgun (WGS) entry which is preliminary data.</text>
</comment>
<proteinExistence type="predicted"/>
<evidence type="ECO:0000313" key="2">
    <source>
        <dbReference type="Proteomes" id="UP001484535"/>
    </source>
</evidence>
<dbReference type="GO" id="GO:0016301">
    <property type="term" value="F:kinase activity"/>
    <property type="evidence" value="ECO:0007669"/>
    <property type="project" value="UniProtKB-KW"/>
</dbReference>
<organism evidence="1 2">
    <name type="scientific">Aurantiacibacter flavus</name>
    <dbReference type="NCBI Taxonomy" id="3145232"/>
    <lineage>
        <taxon>Bacteria</taxon>
        <taxon>Pseudomonadati</taxon>
        <taxon>Pseudomonadota</taxon>
        <taxon>Alphaproteobacteria</taxon>
        <taxon>Sphingomonadales</taxon>
        <taxon>Erythrobacteraceae</taxon>
        <taxon>Aurantiacibacter</taxon>
    </lineage>
</organism>
<dbReference type="Proteomes" id="UP001484535">
    <property type="component" value="Unassembled WGS sequence"/>
</dbReference>
<dbReference type="EMBL" id="JBDLBR010000002">
    <property type="protein sequence ID" value="MEN7536849.1"/>
    <property type="molecule type" value="Genomic_DNA"/>
</dbReference>
<name>A0ABV0CVH0_9SPHN</name>
<dbReference type="InterPro" id="IPR027417">
    <property type="entry name" value="P-loop_NTPase"/>
</dbReference>
<keyword evidence="1" id="KW-0418">Kinase</keyword>
<dbReference type="RefSeq" id="WP_346784298.1">
    <property type="nucleotide sequence ID" value="NZ_JBDLBR010000002.1"/>
</dbReference>
<gene>
    <name evidence="1" type="ORF">ABDJ38_06655</name>
</gene>
<evidence type="ECO:0000313" key="1">
    <source>
        <dbReference type="EMBL" id="MEN7536849.1"/>
    </source>
</evidence>
<reference evidence="1 2" key="1">
    <citation type="submission" date="2024-05" db="EMBL/GenBank/DDBJ databases">
        <authorList>
            <person name="Park S."/>
        </authorList>
    </citation>
    <scope>NUCLEOTIDE SEQUENCE [LARGE SCALE GENOMIC DNA]</scope>
    <source>
        <strain evidence="1 2">DGU5</strain>
    </source>
</reference>
<dbReference type="SUPFAM" id="SSF52540">
    <property type="entry name" value="P-loop containing nucleoside triphosphate hydrolases"/>
    <property type="match status" value="1"/>
</dbReference>
<dbReference type="Gene3D" id="3.40.50.300">
    <property type="entry name" value="P-loop containing nucleotide triphosphate hydrolases"/>
    <property type="match status" value="1"/>
</dbReference>
<accession>A0ABV0CVH0</accession>
<protein>
    <submittedName>
        <fullName evidence="1">Kinase</fullName>
    </submittedName>
</protein>
<sequence>MSDPVAALVAAERLPEDYREVVEQFWQPLADRIAREASRQKPLIVGVNGAQGSGKSTLCRFLEVLLKPRGLRVATLSLDDLYRTRAERAEMAEKVHPLFATRGVPGTHDVSMALGLIEDLQAGRSFTLPRFDKSIDDRMAEGETITRPVDVLLFEGWCVGAMPQDQAALTEPLNHLEKEEDRGGVWRGLVNRFLAGDYADLFAQIDLLVMLKVQGFEAVAANRRLQETKLAEANPGAPGLMGETALTRFLDHYERLTRHQLAEMPARADVLFEIGSDQRPLRLPDGLKGMRSIT</sequence>
<keyword evidence="2" id="KW-1185">Reference proteome</keyword>
<dbReference type="Pfam" id="PF03308">
    <property type="entry name" value="MeaB"/>
    <property type="match status" value="1"/>
</dbReference>